<reference evidence="1 2" key="1">
    <citation type="journal article" date="2012" name="G3 (Bethesda)">
        <title>Pichia sorbitophila, an interspecies yeast hybrid reveals early steps of genome resolution following polyploidization.</title>
        <authorList>
            <person name="Leh Louis V."/>
            <person name="Despons L."/>
            <person name="Friedrich A."/>
            <person name="Martin T."/>
            <person name="Durrens P."/>
            <person name="Casaregola S."/>
            <person name="Neuveglise C."/>
            <person name="Fairhead C."/>
            <person name="Marck C."/>
            <person name="Cruz J.A."/>
            <person name="Straub M.L."/>
            <person name="Kugler V."/>
            <person name="Sacerdot C."/>
            <person name="Uzunov Z."/>
            <person name="Thierry A."/>
            <person name="Weiss S."/>
            <person name="Bleykasten C."/>
            <person name="De Montigny J."/>
            <person name="Jacques N."/>
            <person name="Jung P."/>
            <person name="Lemaire M."/>
            <person name="Mallet S."/>
            <person name="Morel G."/>
            <person name="Richard G.F."/>
            <person name="Sarkar A."/>
            <person name="Savel G."/>
            <person name="Schacherer J."/>
            <person name="Seret M.L."/>
            <person name="Talla E."/>
            <person name="Samson G."/>
            <person name="Jubin C."/>
            <person name="Poulain J."/>
            <person name="Vacherie B."/>
            <person name="Barbe V."/>
            <person name="Pelletier E."/>
            <person name="Sherman D.J."/>
            <person name="Westhof E."/>
            <person name="Weissenbach J."/>
            <person name="Baret P.V."/>
            <person name="Wincker P."/>
            <person name="Gaillardin C."/>
            <person name="Dujon B."/>
            <person name="Souciet J.L."/>
        </authorList>
    </citation>
    <scope>NUCLEOTIDE SEQUENCE [LARGE SCALE GENOMIC DNA]</scope>
    <source>
        <strain evidence="2">ATCC MYA-4447 / BCRC 22081 / CBS 7064 / NBRC 10061 / NRRL Y-12695</strain>
    </source>
</reference>
<keyword evidence="2" id="KW-1185">Reference proteome</keyword>
<dbReference type="Proteomes" id="UP000005222">
    <property type="component" value="Chromosome C"/>
</dbReference>
<gene>
    <name evidence="1" type="primary">Piso0_000863</name>
    <name evidence="1" type="ORF">GNLVRS01_PISO0C05678g</name>
</gene>
<protein>
    <submittedName>
        <fullName evidence="1">Piso0_000863 protein</fullName>
    </submittedName>
</protein>
<name>G8YRQ8_PICSO</name>
<dbReference type="InParanoid" id="G8YRQ8"/>
<dbReference type="EMBL" id="FO082057">
    <property type="protein sequence ID" value="CCE78245.1"/>
    <property type="molecule type" value="Genomic_DNA"/>
</dbReference>
<evidence type="ECO:0000313" key="2">
    <source>
        <dbReference type="Proteomes" id="UP000005222"/>
    </source>
</evidence>
<organism evidence="1 2">
    <name type="scientific">Pichia sorbitophila (strain ATCC MYA-4447 / BCRC 22081 / CBS 7064 / NBRC 10061 / NRRL Y-12695)</name>
    <name type="common">Hybrid yeast</name>
    <dbReference type="NCBI Taxonomy" id="559304"/>
    <lineage>
        <taxon>Eukaryota</taxon>
        <taxon>Fungi</taxon>
        <taxon>Dikarya</taxon>
        <taxon>Ascomycota</taxon>
        <taxon>Saccharomycotina</taxon>
        <taxon>Pichiomycetes</taxon>
        <taxon>Debaryomycetaceae</taxon>
        <taxon>Millerozyma</taxon>
    </lineage>
</organism>
<accession>G8YRQ8</accession>
<dbReference type="HOGENOM" id="CLU_2386935_0_0_1"/>
<dbReference type="AlphaFoldDB" id="G8YRQ8"/>
<sequence>MSQDGQDMSRRSSCTTISLCAGARHYHTRSLVEKGLAKSLSILGDYISTVSWLSGSIPGKHSGISGTQAPSNFGYRKRGLCVSHVDFRRVTIHV</sequence>
<evidence type="ECO:0000313" key="1">
    <source>
        <dbReference type="EMBL" id="CCE78245.1"/>
    </source>
</evidence>
<proteinExistence type="predicted"/>